<dbReference type="SUPFAM" id="SSF53790">
    <property type="entry name" value="Tetrapyrrole methylase"/>
    <property type="match status" value="1"/>
</dbReference>
<dbReference type="CDD" id="cd11644">
    <property type="entry name" value="Precorrin-6Y-MT"/>
    <property type="match status" value="1"/>
</dbReference>
<dbReference type="PIRSF" id="PIRSF036428">
    <property type="entry name" value="CobL"/>
    <property type="match status" value="1"/>
</dbReference>
<gene>
    <name evidence="7" type="primary">cbiE</name>
    <name evidence="7" type="ORF">H9L42_00840</name>
</gene>
<keyword evidence="8" id="KW-1185">Reference proteome</keyword>
<dbReference type="SUPFAM" id="SSF53335">
    <property type="entry name" value="S-adenosyl-L-methionine-dependent methyltransferases"/>
    <property type="match status" value="1"/>
</dbReference>
<dbReference type="GO" id="GO:0008276">
    <property type="term" value="F:protein methyltransferase activity"/>
    <property type="evidence" value="ECO:0007669"/>
    <property type="project" value="InterPro"/>
</dbReference>
<comment type="caution">
    <text evidence="7">The sequence shown here is derived from an EMBL/GenBank/DDBJ whole genome shotgun (WGS) entry which is preliminary data.</text>
</comment>
<keyword evidence="5" id="KW-0949">S-adenosyl-L-methionine</keyword>
<dbReference type="InterPro" id="IPR035996">
    <property type="entry name" value="4pyrrol_Methylase_sf"/>
</dbReference>
<evidence type="ECO:0000256" key="5">
    <source>
        <dbReference type="ARBA" id="ARBA00022691"/>
    </source>
</evidence>
<dbReference type="PANTHER" id="PTHR43182">
    <property type="entry name" value="COBALT-PRECORRIN-6B C(15)-METHYLTRANSFERASE (DECARBOXYLATING)"/>
    <property type="match status" value="1"/>
</dbReference>
<dbReference type="PANTHER" id="PTHR43182:SF1">
    <property type="entry name" value="COBALT-PRECORRIN-7 C(5)-METHYLTRANSFERASE"/>
    <property type="match status" value="1"/>
</dbReference>
<keyword evidence="2" id="KW-0169">Cobalamin biosynthesis</keyword>
<dbReference type="EMBL" id="JACRYT010000001">
    <property type="protein sequence ID" value="MBC6678378.1"/>
    <property type="molecule type" value="Genomic_DNA"/>
</dbReference>
<evidence type="ECO:0000256" key="3">
    <source>
        <dbReference type="ARBA" id="ARBA00022603"/>
    </source>
</evidence>
<organism evidence="7 8">
    <name type="scientific">Zhenpiania hominis</name>
    <dbReference type="NCBI Taxonomy" id="2763644"/>
    <lineage>
        <taxon>Bacteria</taxon>
        <taxon>Bacillati</taxon>
        <taxon>Bacillota</taxon>
        <taxon>Clostridia</taxon>
        <taxon>Peptostreptococcales</taxon>
        <taxon>Anaerovoracaceae</taxon>
        <taxon>Zhenpiania</taxon>
    </lineage>
</organism>
<dbReference type="NCBIfam" id="TIGR02469">
    <property type="entry name" value="CbiT"/>
    <property type="match status" value="1"/>
</dbReference>
<dbReference type="AlphaFoldDB" id="A0A923NG62"/>
<evidence type="ECO:0000256" key="2">
    <source>
        <dbReference type="ARBA" id="ARBA00022573"/>
    </source>
</evidence>
<name>A0A923NG62_9FIRM</name>
<protein>
    <submittedName>
        <fullName evidence="7">Precorrin-6y C5,15-methyltransferase (Decarboxylating) subunit CbiE</fullName>
    </submittedName>
</protein>
<dbReference type="InterPro" id="IPR029063">
    <property type="entry name" value="SAM-dependent_MTases_sf"/>
</dbReference>
<dbReference type="InterPro" id="IPR050714">
    <property type="entry name" value="Cobalamin_biosynth_MTase"/>
</dbReference>
<dbReference type="InterPro" id="IPR014777">
    <property type="entry name" value="4pyrrole_Mease_sub1"/>
</dbReference>
<dbReference type="GO" id="GO:0009236">
    <property type="term" value="P:cobalamin biosynthetic process"/>
    <property type="evidence" value="ECO:0007669"/>
    <property type="project" value="UniProtKB-KW"/>
</dbReference>
<evidence type="ECO:0000256" key="4">
    <source>
        <dbReference type="ARBA" id="ARBA00022679"/>
    </source>
</evidence>
<dbReference type="Gene3D" id="3.40.1010.10">
    <property type="entry name" value="Cobalt-precorrin-4 Transmethylase, Domain 1"/>
    <property type="match status" value="1"/>
</dbReference>
<dbReference type="Gene3D" id="3.30.950.10">
    <property type="entry name" value="Methyltransferase, Cobalt-precorrin-4 Transmethylase, Domain 2"/>
    <property type="match status" value="1"/>
</dbReference>
<dbReference type="Gene3D" id="3.40.50.150">
    <property type="entry name" value="Vaccinia Virus protein VP39"/>
    <property type="match status" value="1"/>
</dbReference>
<dbReference type="InterPro" id="IPR006365">
    <property type="entry name" value="Cbl_synth_CobL"/>
</dbReference>
<dbReference type="CDD" id="cd02440">
    <property type="entry name" value="AdoMet_MTases"/>
    <property type="match status" value="1"/>
</dbReference>
<sequence length="412" mass="45121">MKKVYIIGIGMGNPDTLTFGAFQTIKESQAVVGARRMIESVGIRSDRTHNAVAPSEILKWLRQQEDLETAAVLMSGDTGFYSGAKKLISLIEEETDWEIEVIPGISSLQYFCAKIRTSWDDVKVLSLHGREANFLGAVRSCEKVFFLTDKQHTPSFICEALTEAGMGEADVFVGERLSYSEETITSGPAYVLAEQDFDPLSVVLVENHDYRKEPIVTHGIPDGQFLRGDVPMTKEEVRSVTISKLGVRKNDIIYDIGAGTGSVAVELALQAQEGKVYAIETKEEAADLIEENKVRFGADNLHIIRGMAPEALEELPPADTAFIGGSKGNMKAIMAALIEKNPDIRIGVNVIALESLAEALQAFQEQGFENPDIVQISAARTKTAGSYHMMTGQNPVFILTAQKMKQDGEDDE</sequence>
<keyword evidence="3" id="KW-0489">Methyltransferase</keyword>
<accession>A0A923NG62</accession>
<keyword evidence="4" id="KW-0808">Transferase</keyword>
<dbReference type="Pfam" id="PF00590">
    <property type="entry name" value="TP_methylase"/>
    <property type="match status" value="1"/>
</dbReference>
<dbReference type="InterPro" id="IPR000878">
    <property type="entry name" value="4pyrrol_Mease"/>
</dbReference>
<proteinExistence type="predicted"/>
<dbReference type="RefSeq" id="WP_187301574.1">
    <property type="nucleotide sequence ID" value="NZ_JACRYT010000001.1"/>
</dbReference>
<dbReference type="GO" id="GO:0032259">
    <property type="term" value="P:methylation"/>
    <property type="evidence" value="ECO:0007669"/>
    <property type="project" value="UniProtKB-KW"/>
</dbReference>
<dbReference type="InterPro" id="IPR014008">
    <property type="entry name" value="Cbl_synth_MTase_CbiT"/>
</dbReference>
<reference evidence="7" key="1">
    <citation type="submission" date="2020-08" db="EMBL/GenBank/DDBJ databases">
        <title>Genome public.</title>
        <authorList>
            <person name="Liu C."/>
            <person name="Sun Q."/>
        </authorList>
    </citation>
    <scope>NUCLEOTIDE SEQUENCE</scope>
    <source>
        <strain evidence="7">BX12</strain>
    </source>
</reference>
<evidence type="ECO:0000313" key="7">
    <source>
        <dbReference type="EMBL" id="MBC6678378.1"/>
    </source>
</evidence>
<evidence type="ECO:0000259" key="6">
    <source>
        <dbReference type="Pfam" id="PF00590"/>
    </source>
</evidence>
<dbReference type="InterPro" id="IPR012818">
    <property type="entry name" value="CbiE"/>
</dbReference>
<feature type="domain" description="Tetrapyrrole methylase" evidence="6">
    <location>
        <begin position="3"/>
        <end position="190"/>
    </location>
</feature>
<dbReference type="InterPro" id="IPR014776">
    <property type="entry name" value="4pyrrole_Mease_sub2"/>
</dbReference>
<comment type="pathway">
    <text evidence="1">Cofactor biosynthesis; adenosylcobalamin biosynthesis.</text>
</comment>
<dbReference type="NCBIfam" id="TIGR02467">
    <property type="entry name" value="CbiE"/>
    <property type="match status" value="1"/>
</dbReference>
<dbReference type="Proteomes" id="UP000602647">
    <property type="component" value="Unassembled WGS sequence"/>
</dbReference>
<evidence type="ECO:0000313" key="8">
    <source>
        <dbReference type="Proteomes" id="UP000602647"/>
    </source>
</evidence>
<evidence type="ECO:0000256" key="1">
    <source>
        <dbReference type="ARBA" id="ARBA00004953"/>
    </source>
</evidence>